<dbReference type="RefSeq" id="WP_307489611.1">
    <property type="nucleotide sequence ID" value="NZ_JAUSVB010000001.1"/>
</dbReference>
<dbReference type="Pfam" id="PF02557">
    <property type="entry name" value="VanY"/>
    <property type="match status" value="1"/>
</dbReference>
<dbReference type="Proteomes" id="UP001239626">
    <property type="component" value="Unassembled WGS sequence"/>
</dbReference>
<proteinExistence type="predicted"/>
<comment type="caution">
    <text evidence="4">The sequence shown here is derived from an EMBL/GenBank/DDBJ whole genome shotgun (WGS) entry which is preliminary data.</text>
</comment>
<reference evidence="4 5" key="1">
    <citation type="submission" date="2023-07" db="EMBL/GenBank/DDBJ databases">
        <title>Sorghum-associated microbial communities from plants grown in Nebraska, USA.</title>
        <authorList>
            <person name="Schachtman D."/>
        </authorList>
    </citation>
    <scope>NUCLEOTIDE SEQUENCE [LARGE SCALE GENOMIC DNA]</scope>
    <source>
        <strain evidence="4 5">BE332</strain>
    </source>
</reference>
<evidence type="ECO:0000259" key="3">
    <source>
        <dbReference type="Pfam" id="PF02557"/>
    </source>
</evidence>
<dbReference type="PANTHER" id="PTHR34385:SF1">
    <property type="entry name" value="PEPTIDOGLYCAN L-ALANYL-D-GLUTAMATE ENDOPEPTIDASE CWLK"/>
    <property type="match status" value="1"/>
</dbReference>
<evidence type="ECO:0000313" key="5">
    <source>
        <dbReference type="Proteomes" id="UP001239626"/>
    </source>
</evidence>
<accession>A0ABU0EAM9</accession>
<dbReference type="EMBL" id="JAUSVB010000001">
    <property type="protein sequence ID" value="MDQ0372242.1"/>
    <property type="molecule type" value="Genomic_DNA"/>
</dbReference>
<feature type="compositionally biased region" description="Low complexity" evidence="1">
    <location>
        <begin position="125"/>
        <end position="136"/>
    </location>
</feature>
<feature type="compositionally biased region" description="Basic and acidic residues" evidence="1">
    <location>
        <begin position="110"/>
        <end position="124"/>
    </location>
</feature>
<name>A0ABU0EAM9_9CELL</name>
<dbReference type="SUPFAM" id="SSF55166">
    <property type="entry name" value="Hedgehog/DD-peptidase"/>
    <property type="match status" value="1"/>
</dbReference>
<evidence type="ECO:0000256" key="1">
    <source>
        <dbReference type="SAM" id="MobiDB-lite"/>
    </source>
</evidence>
<feature type="chain" id="PRO_5047061719" evidence="2">
    <location>
        <begin position="34"/>
        <end position="370"/>
    </location>
</feature>
<dbReference type="PANTHER" id="PTHR34385">
    <property type="entry name" value="D-ALANYL-D-ALANINE CARBOXYPEPTIDASE"/>
    <property type="match status" value="1"/>
</dbReference>
<evidence type="ECO:0000256" key="2">
    <source>
        <dbReference type="SAM" id="SignalP"/>
    </source>
</evidence>
<evidence type="ECO:0000313" key="4">
    <source>
        <dbReference type="EMBL" id="MDQ0372242.1"/>
    </source>
</evidence>
<feature type="region of interest" description="Disordered" evidence="1">
    <location>
        <begin position="110"/>
        <end position="136"/>
    </location>
</feature>
<protein>
    <submittedName>
        <fullName evidence="4">LAS superfamily LD-carboxypeptidase LdcB</fullName>
    </submittedName>
</protein>
<feature type="signal peptide" evidence="2">
    <location>
        <begin position="1"/>
        <end position="33"/>
    </location>
</feature>
<keyword evidence="5" id="KW-1185">Reference proteome</keyword>
<gene>
    <name evidence="4" type="ORF">J2X26_000539</name>
</gene>
<dbReference type="Gene3D" id="3.30.1380.10">
    <property type="match status" value="1"/>
</dbReference>
<feature type="domain" description="D-alanyl-D-alanine carboxypeptidase-like core" evidence="3">
    <location>
        <begin position="261"/>
        <end position="370"/>
    </location>
</feature>
<keyword evidence="2" id="KW-0732">Signal</keyword>
<dbReference type="InterPro" id="IPR052179">
    <property type="entry name" value="DD-CPase-like"/>
</dbReference>
<dbReference type="CDD" id="cd14814">
    <property type="entry name" value="Peptidase_M15"/>
    <property type="match status" value="1"/>
</dbReference>
<dbReference type="InterPro" id="IPR009045">
    <property type="entry name" value="Zn_M74/Hedgehog-like"/>
</dbReference>
<dbReference type="InterPro" id="IPR003709">
    <property type="entry name" value="VanY-like_core_dom"/>
</dbReference>
<sequence>MRAATHPARLAQGAVVTTLALSMCAMVAVSANARDGGSALIPALVPGAVQVERARAGAVDVAGDAIEVAETVQAEGAQVAIDAAQLEALEAATDRLDQLLVEATGDVRVEDRGASRSGEREEKVVAAATPAPVDPSAPIDPASVFEQTPAPAPVPLVPPTTGKEDETTAELREAVAAVATLTTTVRQSAEVKRAADAAAAQAAAQAAAEAAAAQAAADAAAQAAAAQAAQRAAWKQSLLGYANGKIPDSALCGVSFDASVRLRCDAAEQLDVLNTAYRAQFGSDLVVSDSYRSYAGQIACKRTRGYLCATPGTSNHGNGIAVDLGGGIDSFGTKQHRWMAAHAPDLSWGLPSWAGSGGSKPEAWHWEYLG</sequence>
<organism evidence="4 5">
    <name type="scientific">Cellulomonas humilata</name>
    <dbReference type="NCBI Taxonomy" id="144055"/>
    <lineage>
        <taxon>Bacteria</taxon>
        <taxon>Bacillati</taxon>
        <taxon>Actinomycetota</taxon>
        <taxon>Actinomycetes</taxon>
        <taxon>Micrococcales</taxon>
        <taxon>Cellulomonadaceae</taxon>
        <taxon>Cellulomonas</taxon>
    </lineage>
</organism>